<evidence type="ECO:0000256" key="1">
    <source>
        <dbReference type="ARBA" id="ARBA00023015"/>
    </source>
</evidence>
<dbReference type="PANTHER" id="PTHR46797">
    <property type="entry name" value="HTH-TYPE TRANSCRIPTIONAL REGULATOR"/>
    <property type="match status" value="1"/>
</dbReference>
<keyword evidence="1" id="KW-0805">Transcription regulation</keyword>
<dbReference type="SMART" id="SM00530">
    <property type="entry name" value="HTH_XRE"/>
    <property type="match status" value="1"/>
</dbReference>
<dbReference type="SUPFAM" id="SSF47413">
    <property type="entry name" value="lambda repressor-like DNA-binding domains"/>
    <property type="match status" value="1"/>
</dbReference>
<dbReference type="Gene3D" id="1.10.260.40">
    <property type="entry name" value="lambda repressor-like DNA-binding domains"/>
    <property type="match status" value="1"/>
</dbReference>
<keyword evidence="6" id="KW-1185">Reference proteome</keyword>
<name>A0A327NDH0_9BACT</name>
<dbReference type="EMBL" id="QLII01000003">
    <property type="protein sequence ID" value="RAI72995.1"/>
    <property type="molecule type" value="Genomic_DNA"/>
</dbReference>
<dbReference type="Proteomes" id="UP000249016">
    <property type="component" value="Unassembled WGS sequence"/>
</dbReference>
<accession>A0A327NDH0</accession>
<evidence type="ECO:0000313" key="5">
    <source>
        <dbReference type="EMBL" id="RAI72995.1"/>
    </source>
</evidence>
<dbReference type="GO" id="GO:0003700">
    <property type="term" value="F:DNA-binding transcription factor activity"/>
    <property type="evidence" value="ECO:0007669"/>
    <property type="project" value="TreeGrafter"/>
</dbReference>
<dbReference type="GO" id="GO:0003677">
    <property type="term" value="F:DNA binding"/>
    <property type="evidence" value="ECO:0007669"/>
    <property type="project" value="UniProtKB-KW"/>
</dbReference>
<evidence type="ECO:0000259" key="4">
    <source>
        <dbReference type="PROSITE" id="PS50943"/>
    </source>
</evidence>
<evidence type="ECO:0000256" key="2">
    <source>
        <dbReference type="ARBA" id="ARBA00023125"/>
    </source>
</evidence>
<dbReference type="Pfam" id="PF01381">
    <property type="entry name" value="HTH_3"/>
    <property type="match status" value="1"/>
</dbReference>
<feature type="domain" description="HTH cro/C1-type" evidence="4">
    <location>
        <begin position="15"/>
        <end position="69"/>
    </location>
</feature>
<comment type="caution">
    <text evidence="5">The sequence shown here is derived from an EMBL/GenBank/DDBJ whole genome shotgun (WGS) entry which is preliminary data.</text>
</comment>
<organism evidence="5 6">
    <name type="scientific">Spirosoma telluris</name>
    <dbReference type="NCBI Taxonomy" id="2183553"/>
    <lineage>
        <taxon>Bacteria</taxon>
        <taxon>Pseudomonadati</taxon>
        <taxon>Bacteroidota</taxon>
        <taxon>Cytophagia</taxon>
        <taxon>Cytophagales</taxon>
        <taxon>Cytophagaceae</taxon>
        <taxon>Spirosoma</taxon>
    </lineage>
</organism>
<sequence>MPGNSPISIAFGKAVKQQRLMKGLTQDELAHHCGVDRTYISRIERGLKNPTLSVIWDIATHLNISLVALTTLTMQKMPVDHTVSPENQATSDLIDD</sequence>
<dbReference type="OrthoDB" id="2902336at2"/>
<reference evidence="5 6" key="1">
    <citation type="submission" date="2018-06" db="EMBL/GenBank/DDBJ databases">
        <title>Spirosoma sp. HMF3257 Genome sequencing and assembly.</title>
        <authorList>
            <person name="Kang H."/>
            <person name="Cha I."/>
            <person name="Kim H."/>
            <person name="Kang J."/>
            <person name="Joh K."/>
        </authorList>
    </citation>
    <scope>NUCLEOTIDE SEQUENCE [LARGE SCALE GENOMIC DNA]</scope>
    <source>
        <strain evidence="5 6">HMF3257</strain>
    </source>
</reference>
<dbReference type="PANTHER" id="PTHR46797:SF23">
    <property type="entry name" value="HTH-TYPE TRANSCRIPTIONAL REGULATOR SUTR"/>
    <property type="match status" value="1"/>
</dbReference>
<dbReference type="PROSITE" id="PS50943">
    <property type="entry name" value="HTH_CROC1"/>
    <property type="match status" value="1"/>
</dbReference>
<dbReference type="InterPro" id="IPR010982">
    <property type="entry name" value="Lambda_DNA-bd_dom_sf"/>
</dbReference>
<dbReference type="GO" id="GO:0005829">
    <property type="term" value="C:cytosol"/>
    <property type="evidence" value="ECO:0007669"/>
    <property type="project" value="TreeGrafter"/>
</dbReference>
<dbReference type="RefSeq" id="WP_111351164.1">
    <property type="nucleotide sequence ID" value="NZ_QLII01000003.1"/>
</dbReference>
<dbReference type="InterPro" id="IPR001387">
    <property type="entry name" value="Cro/C1-type_HTH"/>
</dbReference>
<evidence type="ECO:0000256" key="3">
    <source>
        <dbReference type="ARBA" id="ARBA00023163"/>
    </source>
</evidence>
<dbReference type="CDD" id="cd00093">
    <property type="entry name" value="HTH_XRE"/>
    <property type="match status" value="1"/>
</dbReference>
<protein>
    <submittedName>
        <fullName evidence="5">Transcriptional regulator</fullName>
    </submittedName>
</protein>
<dbReference type="AlphaFoldDB" id="A0A327NDH0"/>
<keyword evidence="3" id="KW-0804">Transcription</keyword>
<proteinExistence type="predicted"/>
<evidence type="ECO:0000313" key="6">
    <source>
        <dbReference type="Proteomes" id="UP000249016"/>
    </source>
</evidence>
<dbReference type="InterPro" id="IPR050807">
    <property type="entry name" value="TransReg_Diox_bact_type"/>
</dbReference>
<gene>
    <name evidence="5" type="ORF">HMF3257_38415</name>
</gene>
<keyword evidence="2" id="KW-0238">DNA-binding</keyword>